<sequence>MNNEYDVIVVGARVAGSSLAYHLSRAGFSVLLLDRGTFPSDVLSTHNLFGNSLGMLRDMGVLGKLFETPTPTYRRLRIQFGSAVIDGTIPETEGETECFCIRRTYLDGILFEHAKAQPGVTAIEGFRVTGLLRDGDRVYGVVGKRKEDSDGDPVSYTAKLVAGADGRLSAVRKLAGSPCLMKVATDFASYVGYVSGFVQEGDIHAEMYRQEDKYAIAFPTSDGLYAFGVMFPLDSAEWTDAFKLDPDAGMRAIIEEGFGGTTLPERLREATFVGPVRGLRGYDNDWHQGMGKGWALVGDALTFKDPTVGTGMHDALYGARTLSSLLAGTPRERWTDEWENLADKYQKAMESKLMSHFMLGCQLTANVPIPPEQEAVYRLIGADEEATRVFLGFYNYKSSLGDIEREIGRLAGMIPQS</sequence>
<dbReference type="InterPro" id="IPR002938">
    <property type="entry name" value="FAD-bd"/>
</dbReference>
<evidence type="ECO:0000313" key="3">
    <source>
        <dbReference type="Proteomes" id="UP001596105"/>
    </source>
</evidence>
<keyword evidence="2" id="KW-0560">Oxidoreductase</keyword>
<proteinExistence type="predicted"/>
<dbReference type="Proteomes" id="UP001596105">
    <property type="component" value="Unassembled WGS sequence"/>
</dbReference>
<dbReference type="EC" id="1.-.-.-" evidence="2"/>
<evidence type="ECO:0000259" key="1">
    <source>
        <dbReference type="Pfam" id="PF01494"/>
    </source>
</evidence>
<reference evidence="3" key="1">
    <citation type="journal article" date="2019" name="Int. J. Syst. Evol. Microbiol.">
        <title>The Global Catalogue of Microorganisms (GCM) 10K type strain sequencing project: providing services to taxonomists for standard genome sequencing and annotation.</title>
        <authorList>
            <consortium name="The Broad Institute Genomics Platform"/>
            <consortium name="The Broad Institute Genome Sequencing Center for Infectious Disease"/>
            <person name="Wu L."/>
            <person name="Ma J."/>
        </authorList>
    </citation>
    <scope>NUCLEOTIDE SEQUENCE [LARGE SCALE GENOMIC DNA]</scope>
    <source>
        <strain evidence="3">CCUG 57113</strain>
    </source>
</reference>
<dbReference type="GO" id="GO:0016491">
    <property type="term" value="F:oxidoreductase activity"/>
    <property type="evidence" value="ECO:0007669"/>
    <property type="project" value="UniProtKB-KW"/>
</dbReference>
<name>A0ABW0LXX5_9BACL</name>
<dbReference type="SUPFAM" id="SSF51905">
    <property type="entry name" value="FAD/NAD(P)-binding domain"/>
    <property type="match status" value="1"/>
</dbReference>
<accession>A0ABW0LXX5</accession>
<protein>
    <submittedName>
        <fullName evidence="2">NAD(P)/FAD-dependent oxidoreductase</fullName>
        <ecNumber evidence="2">1.-.-.-</ecNumber>
    </submittedName>
</protein>
<dbReference type="Pfam" id="PF01494">
    <property type="entry name" value="FAD_binding_3"/>
    <property type="match status" value="1"/>
</dbReference>
<feature type="domain" description="FAD-binding" evidence="1">
    <location>
        <begin position="4"/>
        <end position="336"/>
    </location>
</feature>
<gene>
    <name evidence="2" type="ORF">ACFPPD_18740</name>
</gene>
<dbReference type="PANTHER" id="PTHR42685">
    <property type="entry name" value="GERANYLGERANYL DIPHOSPHATE REDUCTASE"/>
    <property type="match status" value="1"/>
</dbReference>
<dbReference type="PRINTS" id="PR00420">
    <property type="entry name" value="RNGMNOXGNASE"/>
</dbReference>
<dbReference type="PANTHER" id="PTHR42685:SF22">
    <property type="entry name" value="CONDITIONED MEDIUM FACTOR RECEPTOR 1"/>
    <property type="match status" value="1"/>
</dbReference>
<evidence type="ECO:0000313" key="2">
    <source>
        <dbReference type="EMBL" id="MFC5470729.1"/>
    </source>
</evidence>
<keyword evidence="3" id="KW-1185">Reference proteome</keyword>
<comment type="caution">
    <text evidence="2">The sequence shown here is derived from an EMBL/GenBank/DDBJ whole genome shotgun (WGS) entry which is preliminary data.</text>
</comment>
<dbReference type="EMBL" id="JBHSMH010000072">
    <property type="protein sequence ID" value="MFC5470729.1"/>
    <property type="molecule type" value="Genomic_DNA"/>
</dbReference>
<dbReference type="InterPro" id="IPR050407">
    <property type="entry name" value="Geranylgeranyl_reductase"/>
</dbReference>
<organism evidence="2 3">
    <name type="scientific">Cohnella suwonensis</name>
    <dbReference type="NCBI Taxonomy" id="696072"/>
    <lineage>
        <taxon>Bacteria</taxon>
        <taxon>Bacillati</taxon>
        <taxon>Bacillota</taxon>
        <taxon>Bacilli</taxon>
        <taxon>Bacillales</taxon>
        <taxon>Paenibacillaceae</taxon>
        <taxon>Cohnella</taxon>
    </lineage>
</organism>
<dbReference type="InterPro" id="IPR036188">
    <property type="entry name" value="FAD/NAD-bd_sf"/>
</dbReference>
<dbReference type="Gene3D" id="3.50.50.60">
    <property type="entry name" value="FAD/NAD(P)-binding domain"/>
    <property type="match status" value="1"/>
</dbReference>
<dbReference type="RefSeq" id="WP_209749221.1">
    <property type="nucleotide sequence ID" value="NZ_JBHSMH010000072.1"/>
</dbReference>